<sequence length="304" mass="32167">MILDRKPSFCHTILKKAMTLTIALLLSKYTATSAAETNDPAAEKGITDPCTEVDYLKELRKQLEGRLGSLSPAVADSKTLARKYRLAAAKAMVAEYICSILALVALAGNSLERNEGKLAVATTAMREAQQRIDIQIGIAQSAIAVAKTVVGAKTDGSHTKASHIVTINLETKATGNQICKPTAPEATPECKGRNPDATKLYKLKVTDAAKLHEYVPTKKLVPAHGSGFRGGSSGSQGTVLNACTWHASDGKVAFTHGNWVGKPAQTQIQFFASNSARTACSAEAKTIGESGSQPKNSPTHSVKH</sequence>
<proteinExistence type="predicted"/>
<feature type="compositionally biased region" description="Polar residues" evidence="1">
    <location>
        <begin position="289"/>
        <end position="304"/>
    </location>
</feature>
<evidence type="ECO:0000256" key="1">
    <source>
        <dbReference type="SAM" id="MobiDB-lite"/>
    </source>
</evidence>
<accession>A0A1J0R4M8</accession>
<dbReference type="AlphaFoldDB" id="A0A1J0R4M8"/>
<keyword evidence="2" id="KW-0732">Signal</keyword>
<name>A0A1J0R4M8_9TRYP</name>
<feature type="chain" id="PRO_5013108404" evidence="2">
    <location>
        <begin position="35"/>
        <end position="304"/>
    </location>
</feature>
<reference evidence="3" key="1">
    <citation type="submission" date="2016-08" db="EMBL/GenBank/DDBJ databases">
        <title>VSG repertoire of Trypanosoma brucei EATRO 1125.</title>
        <authorList>
            <person name="Cross G.A."/>
        </authorList>
    </citation>
    <scope>NUCLEOTIDE SEQUENCE</scope>
    <source>
        <strain evidence="3">EATRO 1125</strain>
    </source>
</reference>
<dbReference type="EMBL" id="KX698826">
    <property type="protein sequence ID" value="APD72782.1"/>
    <property type="molecule type" value="Genomic_DNA"/>
</dbReference>
<feature type="signal peptide" evidence="2">
    <location>
        <begin position="1"/>
        <end position="34"/>
    </location>
</feature>
<organism evidence="3">
    <name type="scientific">Trypanosoma brucei</name>
    <dbReference type="NCBI Taxonomy" id="5691"/>
    <lineage>
        <taxon>Eukaryota</taxon>
        <taxon>Discoba</taxon>
        <taxon>Euglenozoa</taxon>
        <taxon>Kinetoplastea</taxon>
        <taxon>Metakinetoplastina</taxon>
        <taxon>Trypanosomatida</taxon>
        <taxon>Trypanosomatidae</taxon>
        <taxon>Trypanosoma</taxon>
    </lineage>
</organism>
<evidence type="ECO:0000256" key="2">
    <source>
        <dbReference type="SAM" id="SignalP"/>
    </source>
</evidence>
<feature type="region of interest" description="Disordered" evidence="1">
    <location>
        <begin position="283"/>
        <end position="304"/>
    </location>
</feature>
<evidence type="ECO:0000313" key="3">
    <source>
        <dbReference type="EMBL" id="APD72782.1"/>
    </source>
</evidence>
<protein>
    <submittedName>
        <fullName evidence="3">Variant surface glycoprotein 1125.1518</fullName>
    </submittedName>
</protein>
<dbReference type="VEuPathDB" id="TriTrypDB:Tb427_000559900"/>